<name>A0A0F9R0G6_9ZZZZ</name>
<reference evidence="1" key="1">
    <citation type="journal article" date="2015" name="Nature">
        <title>Complex archaea that bridge the gap between prokaryotes and eukaryotes.</title>
        <authorList>
            <person name="Spang A."/>
            <person name="Saw J.H."/>
            <person name="Jorgensen S.L."/>
            <person name="Zaremba-Niedzwiedzka K."/>
            <person name="Martijn J."/>
            <person name="Lind A.E."/>
            <person name="van Eijk R."/>
            <person name="Schleper C."/>
            <person name="Guy L."/>
            <person name="Ettema T.J."/>
        </authorList>
    </citation>
    <scope>NUCLEOTIDE SEQUENCE</scope>
</reference>
<proteinExistence type="predicted"/>
<dbReference type="EMBL" id="LAZR01003393">
    <property type="protein sequence ID" value="KKN18811.1"/>
    <property type="molecule type" value="Genomic_DNA"/>
</dbReference>
<evidence type="ECO:0000313" key="1">
    <source>
        <dbReference type="EMBL" id="KKN18811.1"/>
    </source>
</evidence>
<dbReference type="AlphaFoldDB" id="A0A0F9R0G6"/>
<gene>
    <name evidence="1" type="ORF">LCGC14_0952150</name>
</gene>
<accession>A0A0F9R0G6</accession>
<comment type="caution">
    <text evidence="1">The sequence shown here is derived from an EMBL/GenBank/DDBJ whole genome shotgun (WGS) entry which is preliminary data.</text>
</comment>
<organism evidence="1">
    <name type="scientific">marine sediment metagenome</name>
    <dbReference type="NCBI Taxonomy" id="412755"/>
    <lineage>
        <taxon>unclassified sequences</taxon>
        <taxon>metagenomes</taxon>
        <taxon>ecological metagenomes</taxon>
    </lineage>
</organism>
<feature type="non-terminal residue" evidence="1">
    <location>
        <position position="844"/>
    </location>
</feature>
<protein>
    <submittedName>
        <fullName evidence="1">Uncharacterized protein</fullName>
    </submittedName>
</protein>
<sequence>MKLYYDSDGAPTWVEVVDMITFPVPRIRMDEPNTVIVEIRDWQGTLYSTWSSRDFVEMKITDGAGAPTTLFRGFIGGKKFLHNKTTLTIFGFSKKLESKPLNKQYILALGNISDVPVNVVGALSNVLAEGDVSTEWYSTLGNHWDTLDQDPEYIQLNTDISGGVFKVDEFDMDTIAGITSITEVRIYLRGSRYGQPSGPIAPSVDVYLNGGWVGYQTVSVPFGSTGWAYTTFAGAWNQGDLDALKVRIRGKCSGEYQVLTIYQMYAKILWDGIDVERIGVETLPSEDEEAKPFEWDDDEWITNQDVGILVTDNSNNNDIESWECTSPVAADMTNNGTYIAGDKDSFDAKDGVSYHAREADLGIQMDITPVIGGANIDTGLFIQKITIKWKYGIKADAVGPVNVNLFLKKDSDWTLIAYGPHSAPAARWYWVEDELVIEGTNAELLKYLTVDTGNYDELKGIKFQTEYSTIAHEVKVDYLVADIEYIAHDIAPIMEQITDNGDSWLKATGVDWTEMGVRVGDSFKIGENTTQILTDISSAANITINIQSTLSKYIAQWVRGTYSIEVLKKVCLLEGLHWWEDHQNYEIVVSKEADFVDSTVDLTQADYKWEWEFSDDPNQYKSVIVFGSAALGIMYEAIDGDINNISPLVKTIVEETIVTIPEAKEIAVTQLAELKVKRPSIRIPLVGVQADLDVGKTVTLTMVRPTVGEDDYPIRMIERHELGKLGGIKTIIWCGLGHSTWDEELIDTVNKAMYLAHKAHTDRLVSTPAGIGAVITWSQIGGRTSGVRTIINNELADGQSIDIRIDTLILTHKNIASAHHAKYTDAEALAYVNAQGLALANTKV</sequence>